<dbReference type="PANTHER" id="PTHR21163">
    <property type="entry name" value="PROTEIN G12"/>
    <property type="match status" value="1"/>
</dbReference>
<keyword evidence="3" id="KW-1185">Reference proteome</keyword>
<feature type="signal peptide" evidence="1">
    <location>
        <begin position="1"/>
        <end position="19"/>
    </location>
</feature>
<organism evidence="2 3">
    <name type="scientific">Molorchus minor</name>
    <dbReference type="NCBI Taxonomy" id="1323400"/>
    <lineage>
        <taxon>Eukaryota</taxon>
        <taxon>Metazoa</taxon>
        <taxon>Ecdysozoa</taxon>
        <taxon>Arthropoda</taxon>
        <taxon>Hexapoda</taxon>
        <taxon>Insecta</taxon>
        <taxon>Pterygota</taxon>
        <taxon>Neoptera</taxon>
        <taxon>Endopterygota</taxon>
        <taxon>Coleoptera</taxon>
        <taxon>Polyphaga</taxon>
        <taxon>Cucujiformia</taxon>
        <taxon>Chrysomeloidea</taxon>
        <taxon>Cerambycidae</taxon>
        <taxon>Lamiinae</taxon>
        <taxon>Monochamini</taxon>
        <taxon>Molorchus</taxon>
    </lineage>
</organism>
<evidence type="ECO:0000256" key="1">
    <source>
        <dbReference type="SAM" id="SignalP"/>
    </source>
</evidence>
<reference evidence="2" key="1">
    <citation type="journal article" date="2023" name="Insect Mol. Biol.">
        <title>Genome sequencing provides insights into the evolution of gene families encoding plant cell wall-degrading enzymes in longhorned beetles.</title>
        <authorList>
            <person name="Shin N.R."/>
            <person name="Okamura Y."/>
            <person name="Kirsch R."/>
            <person name="Pauchet Y."/>
        </authorList>
    </citation>
    <scope>NUCLEOTIDE SEQUENCE</scope>
    <source>
        <strain evidence="2">MMC_N1</strain>
    </source>
</reference>
<dbReference type="InterPro" id="IPR010629">
    <property type="entry name" value="Ins_allergen"/>
</dbReference>
<name>A0ABQ9JU72_9CUCU</name>
<dbReference type="EMBL" id="JAPWTJ010000220">
    <property type="protein sequence ID" value="KAJ8980932.1"/>
    <property type="molecule type" value="Genomic_DNA"/>
</dbReference>
<dbReference type="Pfam" id="PF06757">
    <property type="entry name" value="Ins_allergen_rp"/>
    <property type="match status" value="1"/>
</dbReference>
<keyword evidence="1" id="KW-0732">Signal</keyword>
<dbReference type="Proteomes" id="UP001162164">
    <property type="component" value="Unassembled WGS sequence"/>
</dbReference>
<feature type="chain" id="PRO_5045042698" description="Protein G12" evidence="1">
    <location>
        <begin position="20"/>
        <end position="211"/>
    </location>
</feature>
<evidence type="ECO:0000313" key="3">
    <source>
        <dbReference type="Proteomes" id="UP001162164"/>
    </source>
</evidence>
<evidence type="ECO:0000313" key="2">
    <source>
        <dbReference type="EMBL" id="KAJ8980932.1"/>
    </source>
</evidence>
<protein>
    <recommendedName>
        <fullName evidence="4">Protein G12</fullName>
    </recommendedName>
</protein>
<gene>
    <name evidence="2" type="ORF">NQ317_000942</name>
</gene>
<evidence type="ECO:0008006" key="4">
    <source>
        <dbReference type="Google" id="ProtNLM"/>
    </source>
</evidence>
<accession>A0ABQ9JU72</accession>
<sequence length="211" mass="24299">MRKLLLFAILVVLNYVGHTAPASESLEDELKDIMQLLPKDFIKNIASEHLKTDEGFKAAIKYMQSEEWINLIEAVKHKPEWIALKNYLKLSGLDLEVMIHYLEMFAQNTTITLDPNSPPQKKSFKSFIVDVEQNFPTVKFITAVKEKMATGTLQQLFDRLSSAESRKLLEAVIALPEVKKIMEIMMDMDVNLYDLLSLLYTLFGWGEFKHD</sequence>
<dbReference type="PANTHER" id="PTHR21163:SF1">
    <property type="entry name" value="PROTEIN G12"/>
    <property type="match status" value="1"/>
</dbReference>
<proteinExistence type="predicted"/>
<comment type="caution">
    <text evidence="2">The sequence shown here is derived from an EMBL/GenBank/DDBJ whole genome shotgun (WGS) entry which is preliminary data.</text>
</comment>